<keyword evidence="4" id="KW-1015">Disulfide bond</keyword>
<sequence>MADHHPWLQVCVLCVGLSLTLGAQHPSTDSIMDIINIKEVERLLAARRENISKEERRFLGKNALDEDELTEPEDKEDDDFFYTDPDDEFRQQLNITGFRKIATKQVSNVRKSPTVNIETLIRKNNETYPNKTPEILGELGGYTGDKLLKSSKNALLVTKKEYLKRDWCKTEHLFQKVREDGCITRTVVNRFCYGQCNSFYIPKSPRRRRSRRRDSDEEEDESDAPAFKSCSFCKPKKSSWITVTLNCPSLNPQLRKKRILRIKQCKCIAEVFN</sequence>
<dbReference type="GO" id="GO:0009887">
    <property type="term" value="P:animal organ morphogenesis"/>
    <property type="evidence" value="ECO:0007669"/>
    <property type="project" value="TreeGrafter"/>
</dbReference>
<dbReference type="Pfam" id="PF03045">
    <property type="entry name" value="DAN"/>
    <property type="match status" value="1"/>
</dbReference>
<evidence type="ECO:0000256" key="4">
    <source>
        <dbReference type="ARBA" id="ARBA00023157"/>
    </source>
</evidence>
<reference evidence="7" key="2">
    <citation type="submission" date="2023-05" db="EMBL/GenBank/DDBJ databases">
        <authorList>
            <person name="Fouks B."/>
        </authorList>
    </citation>
    <scope>NUCLEOTIDE SEQUENCE</scope>
    <source>
        <strain evidence="7">Stay&amp;Tobe</strain>
        <tissue evidence="7">Testes</tissue>
    </source>
</reference>
<dbReference type="GO" id="GO:0005615">
    <property type="term" value="C:extracellular space"/>
    <property type="evidence" value="ECO:0007669"/>
    <property type="project" value="TreeGrafter"/>
</dbReference>
<keyword evidence="3 5" id="KW-0732">Signal</keyword>
<dbReference type="SMART" id="SM00041">
    <property type="entry name" value="CT"/>
    <property type="match status" value="1"/>
</dbReference>
<comment type="subcellular location">
    <subcellularLocation>
        <location evidence="1">Secreted</location>
    </subcellularLocation>
</comment>
<dbReference type="GO" id="GO:0038098">
    <property type="term" value="P:sequestering of BMP from receptor via BMP binding"/>
    <property type="evidence" value="ECO:0007669"/>
    <property type="project" value="TreeGrafter"/>
</dbReference>
<accession>A0AAD8E664</accession>
<dbReference type="Gene3D" id="2.10.90.10">
    <property type="entry name" value="Cystine-knot cytokines"/>
    <property type="match status" value="1"/>
</dbReference>
<gene>
    <name evidence="7" type="ORF">L9F63_005013</name>
</gene>
<protein>
    <recommendedName>
        <fullName evidence="6">CTCK domain-containing protein</fullName>
    </recommendedName>
</protein>
<dbReference type="InterPro" id="IPR006207">
    <property type="entry name" value="Cys_knot_C"/>
</dbReference>
<dbReference type="PANTHER" id="PTHR15283:SF4">
    <property type="entry name" value="BURSICON"/>
    <property type="match status" value="1"/>
</dbReference>
<organism evidence="7 8">
    <name type="scientific">Diploptera punctata</name>
    <name type="common">Pacific beetle cockroach</name>
    <dbReference type="NCBI Taxonomy" id="6984"/>
    <lineage>
        <taxon>Eukaryota</taxon>
        <taxon>Metazoa</taxon>
        <taxon>Ecdysozoa</taxon>
        <taxon>Arthropoda</taxon>
        <taxon>Hexapoda</taxon>
        <taxon>Insecta</taxon>
        <taxon>Pterygota</taxon>
        <taxon>Neoptera</taxon>
        <taxon>Polyneoptera</taxon>
        <taxon>Dictyoptera</taxon>
        <taxon>Blattodea</taxon>
        <taxon>Blaberoidea</taxon>
        <taxon>Blaberidae</taxon>
        <taxon>Diplopterinae</taxon>
        <taxon>Diploptera</taxon>
    </lineage>
</organism>
<dbReference type="PANTHER" id="PTHR15283">
    <property type="entry name" value="GREMLIN 1"/>
    <property type="match status" value="1"/>
</dbReference>
<comment type="caution">
    <text evidence="7">The sequence shown here is derived from an EMBL/GenBank/DDBJ whole genome shotgun (WGS) entry which is preliminary data.</text>
</comment>
<feature type="chain" id="PRO_5042227476" description="CTCK domain-containing protein" evidence="5">
    <location>
        <begin position="23"/>
        <end position="273"/>
    </location>
</feature>
<evidence type="ECO:0000256" key="3">
    <source>
        <dbReference type="ARBA" id="ARBA00022729"/>
    </source>
</evidence>
<keyword evidence="8" id="KW-1185">Reference proteome</keyword>
<name>A0AAD8E664_DIPPU</name>
<proteinExistence type="predicted"/>
<dbReference type="EMBL" id="JASPKZ010008862">
    <property type="protein sequence ID" value="KAJ9578755.1"/>
    <property type="molecule type" value="Genomic_DNA"/>
</dbReference>
<dbReference type="GO" id="GO:0048018">
    <property type="term" value="F:receptor ligand activity"/>
    <property type="evidence" value="ECO:0007669"/>
    <property type="project" value="TreeGrafter"/>
</dbReference>
<dbReference type="Proteomes" id="UP001233999">
    <property type="component" value="Unassembled WGS sequence"/>
</dbReference>
<reference evidence="7" key="1">
    <citation type="journal article" date="2023" name="IScience">
        <title>Live-bearing cockroach genome reveals convergent evolutionary mechanisms linked to viviparity in insects and beyond.</title>
        <authorList>
            <person name="Fouks B."/>
            <person name="Harrison M.C."/>
            <person name="Mikhailova A.A."/>
            <person name="Marchal E."/>
            <person name="English S."/>
            <person name="Carruthers M."/>
            <person name="Jennings E.C."/>
            <person name="Chiamaka E.L."/>
            <person name="Frigard R.A."/>
            <person name="Pippel M."/>
            <person name="Attardo G.M."/>
            <person name="Benoit J.B."/>
            <person name="Bornberg-Bauer E."/>
            <person name="Tobe S.S."/>
        </authorList>
    </citation>
    <scope>NUCLEOTIDE SEQUENCE</scope>
    <source>
        <strain evidence="7">Stay&amp;Tobe</strain>
    </source>
</reference>
<dbReference type="AlphaFoldDB" id="A0AAD8E664"/>
<evidence type="ECO:0000313" key="8">
    <source>
        <dbReference type="Proteomes" id="UP001233999"/>
    </source>
</evidence>
<evidence type="ECO:0000256" key="1">
    <source>
        <dbReference type="ARBA" id="ARBA00004613"/>
    </source>
</evidence>
<feature type="domain" description="CTCK" evidence="6">
    <location>
        <begin position="170"/>
        <end position="271"/>
    </location>
</feature>
<dbReference type="GO" id="GO:0036122">
    <property type="term" value="F:BMP binding"/>
    <property type="evidence" value="ECO:0007669"/>
    <property type="project" value="TreeGrafter"/>
</dbReference>
<evidence type="ECO:0000256" key="5">
    <source>
        <dbReference type="SAM" id="SignalP"/>
    </source>
</evidence>
<dbReference type="InterPro" id="IPR004133">
    <property type="entry name" value="DAN_dom"/>
</dbReference>
<evidence type="ECO:0000313" key="7">
    <source>
        <dbReference type="EMBL" id="KAJ9578755.1"/>
    </source>
</evidence>
<evidence type="ECO:0000256" key="2">
    <source>
        <dbReference type="ARBA" id="ARBA00022525"/>
    </source>
</evidence>
<keyword evidence="2" id="KW-0964">Secreted</keyword>
<feature type="signal peptide" evidence="5">
    <location>
        <begin position="1"/>
        <end position="22"/>
    </location>
</feature>
<dbReference type="InterPro" id="IPR029034">
    <property type="entry name" value="Cystine-knot_cytokine"/>
</dbReference>
<evidence type="ECO:0000259" key="6">
    <source>
        <dbReference type="SMART" id="SM00041"/>
    </source>
</evidence>